<name>A0ABS0TFV2_9FLAO</name>
<keyword evidence="3" id="KW-1185">Reference proteome</keyword>
<keyword evidence="1" id="KW-0812">Transmembrane</keyword>
<evidence type="ECO:0000313" key="3">
    <source>
        <dbReference type="Proteomes" id="UP000635665"/>
    </source>
</evidence>
<reference evidence="2 3" key="1">
    <citation type="submission" date="2020-12" db="EMBL/GenBank/DDBJ databases">
        <title>Salegentibacter orientalis sp. nov., isolated from costal sediment.</title>
        <authorList>
            <person name="Lian F.-B."/>
        </authorList>
    </citation>
    <scope>NUCLEOTIDE SEQUENCE [LARGE SCALE GENOMIC DNA]</scope>
    <source>
        <strain evidence="2 3">F60176</strain>
    </source>
</reference>
<feature type="transmembrane region" description="Helical" evidence="1">
    <location>
        <begin position="6"/>
        <end position="23"/>
    </location>
</feature>
<protein>
    <recommendedName>
        <fullName evidence="4">Histidine kinase N-terminal 7TM region domain-containing protein</fullName>
    </recommendedName>
</protein>
<comment type="caution">
    <text evidence="2">The sequence shown here is derived from an EMBL/GenBank/DDBJ whole genome shotgun (WGS) entry which is preliminary data.</text>
</comment>
<evidence type="ECO:0000256" key="1">
    <source>
        <dbReference type="SAM" id="Phobius"/>
    </source>
</evidence>
<dbReference type="RefSeq" id="WP_198638269.1">
    <property type="nucleotide sequence ID" value="NZ_JAEHNY010000005.1"/>
</dbReference>
<feature type="transmembrane region" description="Helical" evidence="1">
    <location>
        <begin position="171"/>
        <end position="190"/>
    </location>
</feature>
<feature type="transmembrane region" description="Helical" evidence="1">
    <location>
        <begin position="76"/>
        <end position="95"/>
    </location>
</feature>
<organism evidence="2 3">
    <name type="scientific">Salegentibacter maritimus</name>
    <dbReference type="NCBI Taxonomy" id="2794347"/>
    <lineage>
        <taxon>Bacteria</taxon>
        <taxon>Pseudomonadati</taxon>
        <taxon>Bacteroidota</taxon>
        <taxon>Flavobacteriia</taxon>
        <taxon>Flavobacteriales</taxon>
        <taxon>Flavobacteriaceae</taxon>
        <taxon>Salegentibacter</taxon>
    </lineage>
</organism>
<dbReference type="EMBL" id="JAEHNY010000005">
    <property type="protein sequence ID" value="MBI6119680.1"/>
    <property type="molecule type" value="Genomic_DNA"/>
</dbReference>
<feature type="transmembrane region" description="Helical" evidence="1">
    <location>
        <begin position="107"/>
        <end position="125"/>
    </location>
</feature>
<dbReference type="Proteomes" id="UP000635665">
    <property type="component" value="Unassembled WGS sequence"/>
</dbReference>
<feature type="transmembrane region" description="Helical" evidence="1">
    <location>
        <begin position="202"/>
        <end position="224"/>
    </location>
</feature>
<proteinExistence type="predicted"/>
<accession>A0ABS0TFV2</accession>
<gene>
    <name evidence="2" type="ORF">I6U50_06565</name>
</gene>
<evidence type="ECO:0008006" key="4">
    <source>
        <dbReference type="Google" id="ProtNLM"/>
    </source>
</evidence>
<sequence length="238" mass="28244">MQDFRFLVFLLEGIAAICGLYFYQKNPADKAVGFFSYFLLLTFFVESIGLFPAAIYWNEELHFLKQTFLYRTYWLYNPYLIISFVVYILFFKWNISNNKTRKFIDKALLLYVIICIINLIFSDVFLQSNSVVTYLLGSFFLLGVIFYYYFEILLSSKILNIKREISFYISFPALLFFLTTTPIIIYFKYFNDKSPEFVELSSLIMIAMNIFMYSSYSIAFLWLANKKNSSSKKLKNAF</sequence>
<feature type="transmembrane region" description="Helical" evidence="1">
    <location>
        <begin position="131"/>
        <end position="150"/>
    </location>
</feature>
<keyword evidence="1" id="KW-0472">Membrane</keyword>
<evidence type="ECO:0000313" key="2">
    <source>
        <dbReference type="EMBL" id="MBI6119680.1"/>
    </source>
</evidence>
<feature type="transmembrane region" description="Helical" evidence="1">
    <location>
        <begin position="35"/>
        <end position="56"/>
    </location>
</feature>
<keyword evidence="1" id="KW-1133">Transmembrane helix</keyword>